<evidence type="ECO:0000256" key="9">
    <source>
        <dbReference type="ARBA" id="ARBA00022960"/>
    </source>
</evidence>
<feature type="domain" description="Penicillin-binding protein dimerisation" evidence="15">
    <location>
        <begin position="34"/>
        <end position="202"/>
    </location>
</feature>
<dbReference type="GO" id="GO:0005886">
    <property type="term" value="C:plasma membrane"/>
    <property type="evidence" value="ECO:0007669"/>
    <property type="project" value="UniProtKB-SubCell"/>
</dbReference>
<evidence type="ECO:0000256" key="2">
    <source>
        <dbReference type="ARBA" id="ARBA00004236"/>
    </source>
</evidence>
<keyword evidence="17" id="KW-1185">Reference proteome</keyword>
<dbReference type="SUPFAM" id="SSF56519">
    <property type="entry name" value="Penicillin binding protein dimerisation domain"/>
    <property type="match status" value="1"/>
</dbReference>
<dbReference type="InterPro" id="IPR017790">
    <property type="entry name" value="Penicillin-binding_protein_2"/>
</dbReference>
<proteinExistence type="predicted"/>
<dbReference type="InterPro" id="IPR001460">
    <property type="entry name" value="PCN-bd_Tpept"/>
</dbReference>
<organism evidence="16 17">
    <name type="scientific">Geofilum rubicundum JCM 15548</name>
    <dbReference type="NCBI Taxonomy" id="1236989"/>
    <lineage>
        <taxon>Bacteria</taxon>
        <taxon>Pseudomonadati</taxon>
        <taxon>Bacteroidota</taxon>
        <taxon>Bacteroidia</taxon>
        <taxon>Marinilabiliales</taxon>
        <taxon>Marinilabiliaceae</taxon>
        <taxon>Geofilum</taxon>
    </lineage>
</organism>
<dbReference type="Proteomes" id="UP000032900">
    <property type="component" value="Unassembled WGS sequence"/>
</dbReference>
<comment type="subcellular location">
    <subcellularLocation>
        <location evidence="2">Cell membrane</location>
    </subcellularLocation>
    <subcellularLocation>
        <location evidence="1">Membrane</location>
        <topology evidence="1">Single-pass membrane protein</topology>
    </subcellularLocation>
</comment>
<comment type="caution">
    <text evidence="16">The sequence shown here is derived from an EMBL/GenBank/DDBJ whole genome shotgun (WGS) entry which is preliminary data.</text>
</comment>
<keyword evidence="11" id="KW-1133">Transmembrane helix</keyword>
<dbReference type="GO" id="GO:0009002">
    <property type="term" value="F:serine-type D-Ala-D-Ala carboxypeptidase activity"/>
    <property type="evidence" value="ECO:0007669"/>
    <property type="project" value="InterPro"/>
</dbReference>
<dbReference type="Pfam" id="PF00905">
    <property type="entry name" value="Transpeptidase"/>
    <property type="match status" value="1"/>
</dbReference>
<keyword evidence="8" id="KW-0378">Hydrolase</keyword>
<dbReference type="AlphaFoldDB" id="A0A0E9LWC4"/>
<evidence type="ECO:0000256" key="11">
    <source>
        <dbReference type="ARBA" id="ARBA00022989"/>
    </source>
</evidence>
<evidence type="ECO:0000256" key="13">
    <source>
        <dbReference type="ARBA" id="ARBA00023316"/>
    </source>
</evidence>
<dbReference type="PANTHER" id="PTHR30627:SF2">
    <property type="entry name" value="PEPTIDOGLYCAN D,D-TRANSPEPTIDASE MRDA"/>
    <property type="match status" value="1"/>
</dbReference>
<dbReference type="STRING" id="1236989.JCM15548_11339"/>
<dbReference type="InterPro" id="IPR036138">
    <property type="entry name" value="PBP_dimer_sf"/>
</dbReference>
<dbReference type="InterPro" id="IPR005311">
    <property type="entry name" value="PBP_dimer"/>
</dbReference>
<evidence type="ECO:0000256" key="1">
    <source>
        <dbReference type="ARBA" id="ARBA00004167"/>
    </source>
</evidence>
<dbReference type="Gene3D" id="3.40.710.10">
    <property type="entry name" value="DD-peptidase/beta-lactamase superfamily"/>
    <property type="match status" value="1"/>
</dbReference>
<evidence type="ECO:0000259" key="14">
    <source>
        <dbReference type="Pfam" id="PF00905"/>
    </source>
</evidence>
<dbReference type="Pfam" id="PF03717">
    <property type="entry name" value="PBP_dimer"/>
    <property type="match status" value="1"/>
</dbReference>
<dbReference type="Gene3D" id="3.30.1390.30">
    <property type="entry name" value="Penicillin-binding protein 2a, domain 3"/>
    <property type="match status" value="1"/>
</dbReference>
<dbReference type="GO" id="GO:0071972">
    <property type="term" value="F:peptidoglycan L,D-transpeptidase activity"/>
    <property type="evidence" value="ECO:0007669"/>
    <property type="project" value="TreeGrafter"/>
</dbReference>
<keyword evidence="9" id="KW-0133">Cell shape</keyword>
<dbReference type="Gene3D" id="3.90.1310.10">
    <property type="entry name" value="Penicillin-binding protein 2a (Domain 2)"/>
    <property type="match status" value="1"/>
</dbReference>
<dbReference type="GO" id="GO:0006508">
    <property type="term" value="P:proteolysis"/>
    <property type="evidence" value="ECO:0007669"/>
    <property type="project" value="UniProtKB-KW"/>
</dbReference>
<feature type="domain" description="Penicillin-binding protein transpeptidase" evidence="14">
    <location>
        <begin position="242"/>
        <end position="566"/>
    </location>
</feature>
<dbReference type="GO" id="GO:0008360">
    <property type="term" value="P:regulation of cell shape"/>
    <property type="evidence" value="ECO:0007669"/>
    <property type="project" value="UniProtKB-KW"/>
</dbReference>
<keyword evidence="13" id="KW-0961">Cell wall biogenesis/degradation</keyword>
<dbReference type="InterPro" id="IPR050515">
    <property type="entry name" value="Beta-lactam/transpept"/>
</dbReference>
<gene>
    <name evidence="16" type="ORF">JCM15548_11339</name>
</gene>
<dbReference type="InterPro" id="IPR012338">
    <property type="entry name" value="Beta-lactam/transpept-like"/>
</dbReference>
<evidence type="ECO:0000259" key="15">
    <source>
        <dbReference type="Pfam" id="PF03717"/>
    </source>
</evidence>
<keyword evidence="12" id="KW-0472">Membrane</keyword>
<keyword evidence="4" id="KW-0997">Cell inner membrane</keyword>
<evidence type="ECO:0000256" key="12">
    <source>
        <dbReference type="ARBA" id="ARBA00023136"/>
    </source>
</evidence>
<keyword evidence="5" id="KW-0121">Carboxypeptidase</keyword>
<evidence type="ECO:0000256" key="4">
    <source>
        <dbReference type="ARBA" id="ARBA00022519"/>
    </source>
</evidence>
<dbReference type="GO" id="GO:0071555">
    <property type="term" value="P:cell wall organization"/>
    <property type="evidence" value="ECO:0007669"/>
    <property type="project" value="UniProtKB-KW"/>
</dbReference>
<dbReference type="GO" id="GO:0008658">
    <property type="term" value="F:penicillin binding"/>
    <property type="evidence" value="ECO:0007669"/>
    <property type="project" value="InterPro"/>
</dbReference>
<dbReference type="SUPFAM" id="SSF56601">
    <property type="entry name" value="beta-lactamase/transpeptidase-like"/>
    <property type="match status" value="1"/>
</dbReference>
<dbReference type="GO" id="GO:0009252">
    <property type="term" value="P:peptidoglycan biosynthetic process"/>
    <property type="evidence" value="ECO:0007669"/>
    <property type="project" value="UniProtKB-KW"/>
</dbReference>
<reference evidence="16 17" key="1">
    <citation type="journal article" date="2015" name="Microbes Environ.">
        <title>Distribution and evolution of nitrogen fixation genes in the phylum bacteroidetes.</title>
        <authorList>
            <person name="Inoue J."/>
            <person name="Oshima K."/>
            <person name="Suda W."/>
            <person name="Sakamoto M."/>
            <person name="Iino T."/>
            <person name="Noda S."/>
            <person name="Hongoh Y."/>
            <person name="Hattori M."/>
            <person name="Ohkuma M."/>
        </authorList>
    </citation>
    <scope>NUCLEOTIDE SEQUENCE [LARGE SCALE GENOMIC DNA]</scope>
    <source>
        <strain evidence="16">JCM 15548</strain>
    </source>
</reference>
<evidence type="ECO:0000256" key="10">
    <source>
        <dbReference type="ARBA" id="ARBA00022984"/>
    </source>
</evidence>
<evidence type="ECO:0000256" key="6">
    <source>
        <dbReference type="ARBA" id="ARBA00022670"/>
    </source>
</evidence>
<dbReference type="EMBL" id="BAZW01000007">
    <property type="protein sequence ID" value="GAO29175.1"/>
    <property type="molecule type" value="Genomic_DNA"/>
</dbReference>
<keyword evidence="6" id="KW-0645">Protease</keyword>
<evidence type="ECO:0000256" key="8">
    <source>
        <dbReference type="ARBA" id="ARBA00022801"/>
    </source>
</evidence>
<accession>A0A0E9LWC4</accession>
<protein>
    <submittedName>
        <fullName evidence="16">Penicillin-binding protein</fullName>
    </submittedName>
</protein>
<dbReference type="NCBIfam" id="TIGR03423">
    <property type="entry name" value="pbp2_mrdA"/>
    <property type="match status" value="1"/>
</dbReference>
<dbReference type="FunFam" id="3.40.710.10:FF:000024">
    <property type="entry name" value="Penicillin-binding protein 2"/>
    <property type="match status" value="1"/>
</dbReference>
<sequence length="599" mass="66879">MVGMIFIIQLFMLQVIDPSYKYFAESNTQRKLTQYPSRGLIYDRNGQLMVSNQPVYDIMIVPRDVVPFDTLEFSRAIGLPLEKVTEILEEVRTNLRNRKISSFKPSVFYKQLPAEQYAVLQEKMYQFKGFFAQRRIVRKYEYPHAAHVLGYVAEANEQKINRDSYYAPGDYTGVSGIETTYETFLRGKKGARYVMVDVHGREKGPMRGGRIDTTAVAGKDVTLTLDIDLQAYGEMLMQNKSGSVVAIEPSTGEILSMVSSPGYDPSLLVGRGRSRNFPGLSNDTLFPLLNRAIMSGYPPGSTFKAVMALIGMQEGVLRPSTSYSCNNGFHARGIHIGCHPHRSPLDLVPSLANSCNAYYCYVFRNVLDNPALGSPKVGMEKWKAYLLNFGFGNQLGSDFFNENRGFVPGRAYYDRIYNGSWGSLTVLSLSIGQGEILTTPIQMANMTAAIANRGYYLTPHVIKSIDNDTIPSRFKERHQTGIDSIHFEPVIEGMEQAILGDFGSTARIARIPGIEVCGKTGTAQNPHGENHSIFVAFAPKHDPKIAIAVYVENAGYGSTWAAPIASLMIEKYLNENIHASRVWLEQRMLNADLIHDDKE</sequence>
<keyword evidence="7" id="KW-0812">Transmembrane</keyword>
<evidence type="ECO:0000313" key="17">
    <source>
        <dbReference type="Proteomes" id="UP000032900"/>
    </source>
</evidence>
<name>A0A0E9LWC4_9BACT</name>
<evidence type="ECO:0000313" key="16">
    <source>
        <dbReference type="EMBL" id="GAO29175.1"/>
    </source>
</evidence>
<evidence type="ECO:0000256" key="5">
    <source>
        <dbReference type="ARBA" id="ARBA00022645"/>
    </source>
</evidence>
<keyword evidence="3" id="KW-1003">Cell membrane</keyword>
<dbReference type="PANTHER" id="PTHR30627">
    <property type="entry name" value="PEPTIDOGLYCAN D,D-TRANSPEPTIDASE"/>
    <property type="match status" value="1"/>
</dbReference>
<evidence type="ECO:0000256" key="7">
    <source>
        <dbReference type="ARBA" id="ARBA00022692"/>
    </source>
</evidence>
<evidence type="ECO:0000256" key="3">
    <source>
        <dbReference type="ARBA" id="ARBA00022475"/>
    </source>
</evidence>
<keyword evidence="10" id="KW-0573">Peptidoglycan synthesis</keyword>